<proteinExistence type="inferred from homology"/>
<feature type="domain" description="Plastocyanin-like" evidence="2">
    <location>
        <begin position="2"/>
        <end position="85"/>
    </location>
</feature>
<comment type="caution">
    <text evidence="3">The sequence shown here is derived from an EMBL/GenBank/DDBJ whole genome shotgun (WGS) entry which is preliminary data.</text>
</comment>
<dbReference type="Pfam" id="PF07731">
    <property type="entry name" value="Cu-oxidase_2"/>
    <property type="match status" value="1"/>
</dbReference>
<gene>
    <name evidence="3" type="ORF">RJT34_12472</name>
</gene>
<organism evidence="3 4">
    <name type="scientific">Clitoria ternatea</name>
    <name type="common">Butterfly pea</name>
    <dbReference type="NCBI Taxonomy" id="43366"/>
    <lineage>
        <taxon>Eukaryota</taxon>
        <taxon>Viridiplantae</taxon>
        <taxon>Streptophyta</taxon>
        <taxon>Embryophyta</taxon>
        <taxon>Tracheophyta</taxon>
        <taxon>Spermatophyta</taxon>
        <taxon>Magnoliopsida</taxon>
        <taxon>eudicotyledons</taxon>
        <taxon>Gunneridae</taxon>
        <taxon>Pentapetalae</taxon>
        <taxon>rosids</taxon>
        <taxon>fabids</taxon>
        <taxon>Fabales</taxon>
        <taxon>Fabaceae</taxon>
        <taxon>Papilionoideae</taxon>
        <taxon>50 kb inversion clade</taxon>
        <taxon>NPAAA clade</taxon>
        <taxon>indigoferoid/millettioid clade</taxon>
        <taxon>Phaseoleae</taxon>
        <taxon>Clitoria</taxon>
    </lineage>
</organism>
<keyword evidence="4" id="KW-1185">Reference proteome</keyword>
<evidence type="ECO:0000259" key="2">
    <source>
        <dbReference type="Pfam" id="PF07731"/>
    </source>
</evidence>
<dbReference type="InterPro" id="IPR008972">
    <property type="entry name" value="Cupredoxin"/>
</dbReference>
<evidence type="ECO:0000313" key="3">
    <source>
        <dbReference type="EMBL" id="KAK7301604.1"/>
    </source>
</evidence>
<reference evidence="3 4" key="1">
    <citation type="submission" date="2024-01" db="EMBL/GenBank/DDBJ databases">
        <title>The genomes of 5 underutilized Papilionoideae crops provide insights into root nodulation and disease resistance.</title>
        <authorList>
            <person name="Yuan L."/>
        </authorList>
    </citation>
    <scope>NUCLEOTIDE SEQUENCE [LARGE SCALE GENOMIC DNA]</scope>
    <source>
        <strain evidence="3">LY-2023</strain>
        <tissue evidence="3">Leaf</tissue>
    </source>
</reference>
<comment type="similarity">
    <text evidence="1">Belongs to the multicopper oxidase family.</text>
</comment>
<evidence type="ECO:0000313" key="4">
    <source>
        <dbReference type="Proteomes" id="UP001359559"/>
    </source>
</evidence>
<sequence length="108" mass="12712">MQSWHLDGYDFWVIGYGFGQWTDASRKSYNLVDVLTRHTTQVYPNSWTSILVSLDNQGMWNLRSSIWERQYLGQQFYLRVWNAQQSLANEYNIPNNVLLCGKTVGHHP</sequence>
<dbReference type="PANTHER" id="PTHR11709:SF491">
    <property type="entry name" value="MULTI-COPPER OXIDASE-LIKE PROTEIN"/>
    <property type="match status" value="1"/>
</dbReference>
<protein>
    <recommendedName>
        <fullName evidence="2">Plastocyanin-like domain-containing protein</fullName>
    </recommendedName>
</protein>
<evidence type="ECO:0000256" key="1">
    <source>
        <dbReference type="ARBA" id="ARBA00010609"/>
    </source>
</evidence>
<accession>A0AAN9JNW7</accession>
<dbReference type="PANTHER" id="PTHR11709">
    <property type="entry name" value="MULTI-COPPER OXIDASE"/>
    <property type="match status" value="1"/>
</dbReference>
<dbReference type="InterPro" id="IPR011706">
    <property type="entry name" value="Cu-oxidase_C"/>
</dbReference>
<dbReference type="Gene3D" id="2.60.40.420">
    <property type="entry name" value="Cupredoxins - blue copper proteins"/>
    <property type="match status" value="1"/>
</dbReference>
<dbReference type="SUPFAM" id="SSF49503">
    <property type="entry name" value="Cupredoxins"/>
    <property type="match status" value="1"/>
</dbReference>
<name>A0AAN9JNW7_CLITE</name>
<dbReference type="Proteomes" id="UP001359559">
    <property type="component" value="Unassembled WGS sequence"/>
</dbReference>
<dbReference type="GO" id="GO:0005507">
    <property type="term" value="F:copper ion binding"/>
    <property type="evidence" value="ECO:0007669"/>
    <property type="project" value="InterPro"/>
</dbReference>
<dbReference type="InterPro" id="IPR045087">
    <property type="entry name" value="Cu-oxidase_fam"/>
</dbReference>
<dbReference type="EMBL" id="JAYKXN010000003">
    <property type="protein sequence ID" value="KAK7301604.1"/>
    <property type="molecule type" value="Genomic_DNA"/>
</dbReference>
<dbReference type="GO" id="GO:0016491">
    <property type="term" value="F:oxidoreductase activity"/>
    <property type="evidence" value="ECO:0007669"/>
    <property type="project" value="InterPro"/>
</dbReference>
<dbReference type="AlphaFoldDB" id="A0AAN9JNW7"/>